<keyword evidence="7" id="KW-0732">Signal</keyword>
<dbReference type="EMBL" id="BNAQ01000011">
    <property type="protein sequence ID" value="GHH26004.1"/>
    <property type="molecule type" value="Genomic_DNA"/>
</dbReference>
<evidence type="ECO:0000256" key="6">
    <source>
        <dbReference type="ARBA" id="ARBA00032976"/>
    </source>
</evidence>
<reference evidence="10" key="1">
    <citation type="journal article" date="2019" name="Int. J. Syst. Evol. Microbiol.">
        <title>The Global Catalogue of Microorganisms (GCM) 10K type strain sequencing project: providing services to taxonomists for standard genome sequencing and annotation.</title>
        <authorList>
            <consortium name="The Broad Institute Genomics Platform"/>
            <consortium name="The Broad Institute Genome Sequencing Center for Infectious Disease"/>
            <person name="Wu L."/>
            <person name="Ma J."/>
        </authorList>
    </citation>
    <scope>NUCLEOTIDE SEQUENCE [LARGE SCALE GENOMIC DNA]</scope>
    <source>
        <strain evidence="10">CGMCC 1.8957</strain>
    </source>
</reference>
<dbReference type="InterPro" id="IPR011330">
    <property type="entry name" value="Glyco_hydro/deAcase_b/a-brl"/>
</dbReference>
<sequence length="337" mass="37558">MIAVRWKRAARAMLVLSALTALPSAGLTSSGRVALTFDDLPVFGKFESAADGAEVTDRLLAGMTRHRWKVTGFVNEVQLEAADRPQRIALLQQWLDAGMDLGNHTFSHLSLNTTPVDAYIADVARGELVTSPLLAAEGRRERWFRYPYLETGTTVAERATFEHWLRSRRYRVAPVTMENSDWQFSAPYDDAVERGDARGAAAIKRSYLAFTRRIVGWYRLAGRALFGRQPAFVFLLHASRLNAASLEGLAGILRAEGLRVVSLDAGMRDPAYRTPDRYVGRDGNEWLERWSSTLHRDLPFESIPEVPSAIAASDMRLEFKEDPRAVSPLGGDIPLTP</sequence>
<evidence type="ECO:0000256" key="2">
    <source>
        <dbReference type="ARBA" id="ARBA00010973"/>
    </source>
</evidence>
<dbReference type="InterPro" id="IPR002509">
    <property type="entry name" value="NODB_dom"/>
</dbReference>
<accession>A0ABQ3LVU6</accession>
<protein>
    <recommendedName>
        <fullName evidence="3">Chitooligosaccharide deacetylase</fullName>
    </recommendedName>
    <alternativeName>
        <fullName evidence="6">Nodulation protein B</fullName>
    </alternativeName>
</protein>
<comment type="similarity">
    <text evidence="2">Belongs to the polysaccharide deacetylase family.</text>
</comment>
<feature type="chain" id="PRO_5046298557" description="Chitooligosaccharide deacetylase" evidence="7">
    <location>
        <begin position="24"/>
        <end position="337"/>
    </location>
</feature>
<name>A0ABQ3LVU6_9SPHN</name>
<dbReference type="PROSITE" id="PS51677">
    <property type="entry name" value="NODB"/>
    <property type="match status" value="1"/>
</dbReference>
<evidence type="ECO:0000256" key="3">
    <source>
        <dbReference type="ARBA" id="ARBA00020071"/>
    </source>
</evidence>
<comment type="caution">
    <text evidence="9">The sequence shown here is derived from an EMBL/GenBank/DDBJ whole genome shotgun (WGS) entry which is preliminary data.</text>
</comment>
<dbReference type="Pfam" id="PF01522">
    <property type="entry name" value="Polysacc_deac_1"/>
    <property type="match status" value="1"/>
</dbReference>
<comment type="function">
    <text evidence="1">Is involved in generating a small heat-stable compound (Nod), an acylated oligomer of N-acetylglucosamine, that stimulates mitosis in various plant protoplasts.</text>
</comment>
<dbReference type="InterPro" id="IPR050248">
    <property type="entry name" value="Polysacc_deacetylase_ArnD"/>
</dbReference>
<dbReference type="Proteomes" id="UP000652430">
    <property type="component" value="Unassembled WGS sequence"/>
</dbReference>
<evidence type="ECO:0000313" key="10">
    <source>
        <dbReference type="Proteomes" id="UP000652430"/>
    </source>
</evidence>
<dbReference type="PANTHER" id="PTHR10587">
    <property type="entry name" value="GLYCOSYL TRANSFERASE-RELATED"/>
    <property type="match status" value="1"/>
</dbReference>
<evidence type="ECO:0000256" key="4">
    <source>
        <dbReference type="ARBA" id="ARBA00022723"/>
    </source>
</evidence>
<keyword evidence="4" id="KW-0479">Metal-binding</keyword>
<keyword evidence="10" id="KW-1185">Reference proteome</keyword>
<feature type="signal peptide" evidence="7">
    <location>
        <begin position="1"/>
        <end position="23"/>
    </location>
</feature>
<evidence type="ECO:0000313" key="9">
    <source>
        <dbReference type="EMBL" id="GHH26004.1"/>
    </source>
</evidence>
<organism evidence="9 10">
    <name type="scientific">Sphingomonas glacialis</name>
    <dbReference type="NCBI Taxonomy" id="658225"/>
    <lineage>
        <taxon>Bacteria</taxon>
        <taxon>Pseudomonadati</taxon>
        <taxon>Pseudomonadota</taxon>
        <taxon>Alphaproteobacteria</taxon>
        <taxon>Sphingomonadales</taxon>
        <taxon>Sphingomonadaceae</taxon>
        <taxon>Sphingomonas</taxon>
    </lineage>
</organism>
<keyword evidence="5" id="KW-0378">Hydrolase</keyword>
<proteinExistence type="inferred from homology"/>
<evidence type="ECO:0000256" key="7">
    <source>
        <dbReference type="SAM" id="SignalP"/>
    </source>
</evidence>
<dbReference type="SUPFAM" id="SSF88713">
    <property type="entry name" value="Glycoside hydrolase/deacetylase"/>
    <property type="match status" value="1"/>
</dbReference>
<evidence type="ECO:0000256" key="5">
    <source>
        <dbReference type="ARBA" id="ARBA00022801"/>
    </source>
</evidence>
<evidence type="ECO:0000259" key="8">
    <source>
        <dbReference type="PROSITE" id="PS51677"/>
    </source>
</evidence>
<dbReference type="CDD" id="cd10960">
    <property type="entry name" value="CE4_NodB_like_1"/>
    <property type="match status" value="1"/>
</dbReference>
<feature type="domain" description="NodB homology" evidence="8">
    <location>
        <begin position="31"/>
        <end position="261"/>
    </location>
</feature>
<evidence type="ECO:0000256" key="1">
    <source>
        <dbReference type="ARBA" id="ARBA00003236"/>
    </source>
</evidence>
<dbReference type="Gene3D" id="3.20.20.370">
    <property type="entry name" value="Glycoside hydrolase/deacetylase"/>
    <property type="match status" value="1"/>
</dbReference>
<dbReference type="PANTHER" id="PTHR10587:SF133">
    <property type="entry name" value="CHITIN DEACETYLASE 1-RELATED"/>
    <property type="match status" value="1"/>
</dbReference>
<gene>
    <name evidence="9" type="ORF">GCM10008023_40040</name>
</gene>